<comment type="subcellular location">
    <subcellularLocation>
        <location evidence="1">Nucleus</location>
    </subcellularLocation>
</comment>
<reference evidence="7 8" key="1">
    <citation type="submission" date="2015-12" db="EMBL/GenBank/DDBJ databases">
        <title>The genome of Folsomia candida.</title>
        <authorList>
            <person name="Faddeeva A."/>
            <person name="Derks M.F."/>
            <person name="Anvar Y."/>
            <person name="Smit S."/>
            <person name="Van Straalen N."/>
            <person name="Roelofs D."/>
        </authorList>
    </citation>
    <scope>NUCLEOTIDE SEQUENCE [LARGE SCALE GENOMIC DNA]</scope>
    <source>
        <strain evidence="7 8">VU population</strain>
        <tissue evidence="7">Whole body</tissue>
    </source>
</reference>
<evidence type="ECO:0000256" key="3">
    <source>
        <dbReference type="ARBA" id="ARBA00023242"/>
    </source>
</evidence>
<dbReference type="GO" id="GO:0016740">
    <property type="term" value="F:transferase activity"/>
    <property type="evidence" value="ECO:0007669"/>
    <property type="project" value="UniProtKB-KW"/>
</dbReference>
<dbReference type="OrthoDB" id="5860246at2759"/>
<evidence type="ECO:0000259" key="6">
    <source>
        <dbReference type="Pfam" id="PF21229"/>
    </source>
</evidence>
<dbReference type="GO" id="GO:0031491">
    <property type="term" value="F:nucleosome binding"/>
    <property type="evidence" value="ECO:0007669"/>
    <property type="project" value="TreeGrafter"/>
</dbReference>
<feature type="compositionally biased region" description="Low complexity" evidence="4">
    <location>
        <begin position="679"/>
        <end position="695"/>
    </location>
</feature>
<dbReference type="GO" id="GO:0005634">
    <property type="term" value="C:nucleus"/>
    <property type="evidence" value="ECO:0007669"/>
    <property type="project" value="UniProtKB-SubCell"/>
</dbReference>
<organism evidence="7 8">
    <name type="scientific">Folsomia candida</name>
    <name type="common">Springtail</name>
    <dbReference type="NCBI Taxonomy" id="158441"/>
    <lineage>
        <taxon>Eukaryota</taxon>
        <taxon>Metazoa</taxon>
        <taxon>Ecdysozoa</taxon>
        <taxon>Arthropoda</taxon>
        <taxon>Hexapoda</taxon>
        <taxon>Collembola</taxon>
        <taxon>Entomobryomorpha</taxon>
        <taxon>Isotomoidea</taxon>
        <taxon>Isotomidae</taxon>
        <taxon>Proisotominae</taxon>
        <taxon>Folsomia</taxon>
    </lineage>
</organism>
<feature type="compositionally biased region" description="Low complexity" evidence="4">
    <location>
        <begin position="480"/>
        <end position="501"/>
    </location>
</feature>
<dbReference type="STRING" id="158441.A0A226EP17"/>
<feature type="compositionally biased region" description="Low complexity" evidence="4">
    <location>
        <begin position="63"/>
        <end position="79"/>
    </location>
</feature>
<comment type="caution">
    <text evidence="7">The sequence shown here is derived from an EMBL/GenBank/DDBJ whole genome shotgun (WGS) entry which is preliminary data.</text>
</comment>
<dbReference type="GO" id="GO:0003677">
    <property type="term" value="F:DNA binding"/>
    <property type="evidence" value="ECO:0007669"/>
    <property type="project" value="UniProtKB-KW"/>
</dbReference>
<name>A0A226EP17_FOLCA</name>
<gene>
    <name evidence="7" type="ORF">Fcan01_06304</name>
</gene>
<accession>A0A226EP17</accession>
<proteinExistence type="predicted"/>
<dbReference type="Proteomes" id="UP000198287">
    <property type="component" value="Unassembled WGS sequence"/>
</dbReference>
<evidence type="ECO:0000259" key="5">
    <source>
        <dbReference type="Pfam" id="PF18192"/>
    </source>
</evidence>
<evidence type="ECO:0000313" key="8">
    <source>
        <dbReference type="Proteomes" id="UP000198287"/>
    </source>
</evidence>
<keyword evidence="8" id="KW-1185">Reference proteome</keyword>
<feature type="compositionally biased region" description="Low complexity" evidence="4">
    <location>
        <begin position="514"/>
        <end position="524"/>
    </location>
</feature>
<sequence>MGVVGSSPSHKNALATSPLTSDLPISPPNPRHPLRTARKSPFNMRQYNLSVMKPPVSKSAVQTTSSSSNSNNNTNKSTYTNAANSLDLLRQNIQRNINHDIQEVITKYLNIFFKQGIENIRNNLGPDSVTDDHISNMCRQILDEAKHMYPLNPMALGSGKILVETSMPTLNHHHHHHHHDNADQKLFSAPIVPQQQQPLLQQQVMINNQINQQLPNVPDTKLPLTSPSSFGIKRESDTDSEASCMSNASKKVKKSSSSKVNNGNSSATGGGGGGNKKSNNNNSSDNSTSPQKPKKPSGPSRKHVVLWDSSRLTIDTMFIMGAKANKALGFAQTRGRLYVKHPGLFKYASDSDDKEWLSKNKLMPATGGRAYIMLLEDIEKLAKDNTLNVTINYEDILGFKVPDFILEKMKNYIANWKKTYAEEDEKSAAAHRNRPNKSTPSSSSSSSSSSNLTVPPPPAPPTSQAAHLTPLNSSSVPHSNHLLNNNVIANNSMTPNVNAAPNNPPTPSLLPDMQQQYQKQQQQHHQNHVVPQPSLNNFITGNASTNVLYESFSAPQAHEIPEYMHIDKPPPMYPGQPPPQQQQQHQTMQTMSTPGGGNYTIHSNQLDPIEQAISKGDWSQVSDRSLLQYALQSTRSIGSWDPQDSFDLIESVTNGGLVSLGGVGGSGPGVGTGNGGVGDTTSSSISSPLMQISSPTGGGGGGGGGHPPLGPNCELSAVLDQVSAFQYTET</sequence>
<keyword evidence="7" id="KW-0808">Transferase</keyword>
<dbReference type="PANTHER" id="PTHR23399:SF2">
    <property type="entry name" value="DEOXYNUCLEOTIDYLTRANSFERASE TERMINAL-INTERACTING PROTEIN 1"/>
    <property type="match status" value="1"/>
</dbReference>
<protein>
    <submittedName>
        <fullName evidence="7">Deoxynucleotidyltransferase terminal-interacting protein 1</fullName>
    </submittedName>
</protein>
<dbReference type="Pfam" id="PF21229">
    <property type="entry name" value="TdIF1_2nd"/>
    <property type="match status" value="1"/>
</dbReference>
<dbReference type="EMBL" id="LNIX01000002">
    <property type="protein sequence ID" value="OXA58877.1"/>
    <property type="molecule type" value="Genomic_DNA"/>
</dbReference>
<feature type="region of interest" description="Disordered" evidence="4">
    <location>
        <begin position="52"/>
        <end position="79"/>
    </location>
</feature>
<keyword evidence="2" id="KW-0238">DNA-binding</keyword>
<feature type="region of interest" description="Disordered" evidence="4">
    <location>
        <begin position="666"/>
        <end position="713"/>
    </location>
</feature>
<feature type="compositionally biased region" description="Low complexity" evidence="4">
    <location>
        <begin position="441"/>
        <end position="450"/>
    </location>
</feature>
<feature type="domain" description="DNTTIP1 dimerisation" evidence="5">
    <location>
        <begin position="85"/>
        <end position="149"/>
    </location>
</feature>
<evidence type="ECO:0000313" key="7">
    <source>
        <dbReference type="EMBL" id="OXA58877.1"/>
    </source>
</evidence>
<evidence type="ECO:0000256" key="1">
    <source>
        <dbReference type="ARBA" id="ARBA00004123"/>
    </source>
</evidence>
<feature type="compositionally biased region" description="Polar residues" evidence="4">
    <location>
        <begin position="462"/>
        <end position="478"/>
    </location>
</feature>
<keyword evidence="3" id="KW-0539">Nucleus</keyword>
<dbReference type="AlphaFoldDB" id="A0A226EP17"/>
<feature type="region of interest" description="Disordered" evidence="4">
    <location>
        <begin position="214"/>
        <end position="304"/>
    </location>
</feature>
<feature type="region of interest" description="Disordered" evidence="4">
    <location>
        <begin position="1"/>
        <end position="40"/>
    </location>
</feature>
<evidence type="ECO:0000256" key="4">
    <source>
        <dbReference type="SAM" id="MobiDB-lite"/>
    </source>
</evidence>
<feature type="compositionally biased region" description="Gly residues" evidence="4">
    <location>
        <begin position="666"/>
        <end position="678"/>
    </location>
</feature>
<dbReference type="InterPro" id="IPR049121">
    <property type="entry name" value="TdIF1_C"/>
</dbReference>
<dbReference type="InterPro" id="IPR041384">
    <property type="entry name" value="DNTTIP1_dimer"/>
</dbReference>
<dbReference type="InterPro" id="IPR026064">
    <property type="entry name" value="TdIF1"/>
</dbReference>
<feature type="region of interest" description="Disordered" evidence="4">
    <location>
        <begin position="426"/>
        <end position="527"/>
    </location>
</feature>
<feature type="domain" description="TdIF1 C-terminal" evidence="6">
    <location>
        <begin position="315"/>
        <end position="409"/>
    </location>
</feature>
<dbReference type="PANTHER" id="PTHR23399">
    <property type="entry name" value="DEOXYNUCLEOTIDYLTRANSFERASE TERMINAL-INTERACTING PROTEIN 1"/>
    <property type="match status" value="1"/>
</dbReference>
<feature type="compositionally biased region" description="Polar residues" evidence="4">
    <location>
        <begin position="1"/>
        <end position="20"/>
    </location>
</feature>
<feature type="compositionally biased region" description="Gly residues" evidence="4">
    <location>
        <begin position="696"/>
        <end position="707"/>
    </location>
</feature>
<feature type="compositionally biased region" description="Low complexity" evidence="4">
    <location>
        <begin position="276"/>
        <end position="291"/>
    </location>
</feature>
<dbReference type="Pfam" id="PF18192">
    <property type="entry name" value="DNTTIP1_dimer"/>
    <property type="match status" value="1"/>
</dbReference>
<feature type="compositionally biased region" description="Basic residues" evidence="4">
    <location>
        <begin position="292"/>
        <end position="304"/>
    </location>
</feature>
<evidence type="ECO:0000256" key="2">
    <source>
        <dbReference type="ARBA" id="ARBA00023125"/>
    </source>
</evidence>
<feature type="compositionally biased region" description="Low complexity" evidence="4">
    <location>
        <begin position="257"/>
        <end position="267"/>
    </location>
</feature>